<dbReference type="PROSITE" id="PS51471">
    <property type="entry name" value="FE2OG_OXY"/>
    <property type="match status" value="1"/>
</dbReference>
<evidence type="ECO:0000256" key="12">
    <source>
        <dbReference type="ARBA" id="ARBA00023180"/>
    </source>
</evidence>
<keyword evidence="12" id="KW-0325">Glycoprotein</keyword>
<keyword evidence="9" id="KW-0223">Dioxygenase</keyword>
<name>A0ABN8MPN0_9CNID</name>
<comment type="function">
    <text evidence="2">Catalyzes the post-translational formation of 4-hydroxyproline in -Xaa-Pro-Gly- sequences in collagens and other proteins.</text>
</comment>
<evidence type="ECO:0000256" key="10">
    <source>
        <dbReference type="ARBA" id="ARBA00023002"/>
    </source>
</evidence>
<keyword evidence="7" id="KW-0256">Endoplasmic reticulum</keyword>
<dbReference type="Pfam" id="PF13640">
    <property type="entry name" value="2OG-FeII_Oxy_3"/>
    <property type="match status" value="1"/>
</dbReference>
<dbReference type="Pfam" id="PF08336">
    <property type="entry name" value="P4Ha_N"/>
    <property type="match status" value="1"/>
</dbReference>
<dbReference type="Gene3D" id="2.60.120.620">
    <property type="entry name" value="q2cbj1_9rhob like domain"/>
    <property type="match status" value="1"/>
</dbReference>
<keyword evidence="10" id="KW-0560">Oxidoreductase</keyword>
<dbReference type="Gene3D" id="6.10.140.1460">
    <property type="match status" value="1"/>
</dbReference>
<dbReference type="Pfam" id="PF23558">
    <property type="entry name" value="TPR_P4H"/>
    <property type="match status" value="1"/>
</dbReference>
<dbReference type="InterPro" id="IPR013547">
    <property type="entry name" value="P4H_N"/>
</dbReference>
<dbReference type="InterPro" id="IPR044862">
    <property type="entry name" value="Pro_4_hyd_alph_FE2OG_OXY"/>
</dbReference>
<keyword evidence="15" id="KW-1185">Reference proteome</keyword>
<evidence type="ECO:0000256" key="7">
    <source>
        <dbReference type="ARBA" id="ARBA00022824"/>
    </source>
</evidence>
<dbReference type="InterPro" id="IPR011990">
    <property type="entry name" value="TPR-like_helical_dom_sf"/>
</dbReference>
<keyword evidence="11" id="KW-0408">Iron</keyword>
<organism evidence="14 15">
    <name type="scientific">Porites evermanni</name>
    <dbReference type="NCBI Taxonomy" id="104178"/>
    <lineage>
        <taxon>Eukaryota</taxon>
        <taxon>Metazoa</taxon>
        <taxon>Cnidaria</taxon>
        <taxon>Anthozoa</taxon>
        <taxon>Hexacorallia</taxon>
        <taxon>Scleractinia</taxon>
        <taxon>Fungiina</taxon>
        <taxon>Poritidae</taxon>
        <taxon>Porites</taxon>
    </lineage>
</organism>
<comment type="caution">
    <text evidence="14">The sequence shown here is derived from an EMBL/GenBank/DDBJ whole genome shotgun (WGS) entry which is preliminary data.</text>
</comment>
<dbReference type="PANTHER" id="PTHR10869">
    <property type="entry name" value="PROLYL 4-HYDROXYLASE ALPHA SUBUNIT"/>
    <property type="match status" value="1"/>
</dbReference>
<reference evidence="14 15" key="1">
    <citation type="submission" date="2022-05" db="EMBL/GenBank/DDBJ databases">
        <authorList>
            <consortium name="Genoscope - CEA"/>
            <person name="William W."/>
        </authorList>
    </citation>
    <scope>NUCLEOTIDE SEQUENCE [LARGE SCALE GENOMIC DNA]</scope>
</reference>
<proteinExistence type="inferred from homology"/>
<evidence type="ECO:0000256" key="9">
    <source>
        <dbReference type="ARBA" id="ARBA00022964"/>
    </source>
</evidence>
<dbReference type="EC" id="1.14.11.2" evidence="5"/>
<keyword evidence="6" id="KW-0479">Metal-binding</keyword>
<dbReference type="InterPro" id="IPR045054">
    <property type="entry name" value="P4HA-like"/>
</dbReference>
<comment type="cofactor">
    <cofactor evidence="1">
        <name>L-ascorbate</name>
        <dbReference type="ChEBI" id="CHEBI:38290"/>
    </cofactor>
</comment>
<evidence type="ECO:0000256" key="3">
    <source>
        <dbReference type="ARBA" id="ARBA00004319"/>
    </source>
</evidence>
<dbReference type="EMBL" id="CALNXI010000687">
    <property type="protein sequence ID" value="CAH3032979.1"/>
    <property type="molecule type" value="Genomic_DNA"/>
</dbReference>
<comment type="subcellular location">
    <subcellularLocation>
        <location evidence="3">Endoplasmic reticulum lumen</location>
    </subcellularLocation>
</comment>
<evidence type="ECO:0000256" key="11">
    <source>
        <dbReference type="ARBA" id="ARBA00023004"/>
    </source>
</evidence>
<comment type="similarity">
    <text evidence="4">Belongs to the P4HA family.</text>
</comment>
<evidence type="ECO:0000256" key="4">
    <source>
        <dbReference type="ARBA" id="ARBA00006511"/>
    </source>
</evidence>
<dbReference type="Proteomes" id="UP001159427">
    <property type="component" value="Unassembled WGS sequence"/>
</dbReference>
<accession>A0ABN8MPN0</accession>
<dbReference type="InterPro" id="IPR059068">
    <property type="entry name" value="TPR_P4H"/>
</dbReference>
<evidence type="ECO:0000313" key="14">
    <source>
        <dbReference type="EMBL" id="CAH3032979.1"/>
    </source>
</evidence>
<protein>
    <recommendedName>
        <fullName evidence="5">procollagen-proline 4-dioxygenase</fullName>
        <ecNumber evidence="5">1.14.11.2</ecNumber>
    </recommendedName>
</protein>
<evidence type="ECO:0000313" key="15">
    <source>
        <dbReference type="Proteomes" id="UP001159427"/>
    </source>
</evidence>
<evidence type="ECO:0000259" key="13">
    <source>
        <dbReference type="PROSITE" id="PS51471"/>
    </source>
</evidence>
<feature type="domain" description="Fe2OG dioxygenase" evidence="13">
    <location>
        <begin position="426"/>
        <end position="534"/>
    </location>
</feature>
<dbReference type="InterPro" id="IPR006620">
    <property type="entry name" value="Pro_4_hyd_alph"/>
</dbReference>
<gene>
    <name evidence="14" type="ORF">PEVE_00039204</name>
</gene>
<evidence type="ECO:0000256" key="8">
    <source>
        <dbReference type="ARBA" id="ARBA00022896"/>
    </source>
</evidence>
<dbReference type="Gene3D" id="1.25.40.10">
    <property type="entry name" value="Tetratricopeptide repeat domain"/>
    <property type="match status" value="1"/>
</dbReference>
<dbReference type="InterPro" id="IPR005123">
    <property type="entry name" value="Oxoglu/Fe-dep_dioxygenase_dom"/>
</dbReference>
<dbReference type="PANTHER" id="PTHR10869:SF244">
    <property type="entry name" value="PROLYL 4-HYDROXYLASE SUBUNIT ALPHA-2"/>
    <property type="match status" value="1"/>
</dbReference>
<sequence length="549" mass="62695">MNMSLGQAFVTAFTYFTLTTVIVNSEIFTALSHVQRLVNIEMELSDALEDYIAEQEQRLNRLKSFAEDVSEAMQRANTDRDGYIGHPVNTYLMIKRLVNEWSEHVKSIQEEGDAEGLLIDKLENYQQHFPGKDDLEGAMAAINRLQDVYRLTPYDFTGGKYGVRSDSGSFLSAMDAYKFGRGAFGSEDMENTQRWMAESLRLMDMEPDNQKEKPNRFSVLDHLAWSSYQLGDIRKAVNYTIAALKVVPNHERSMTNLRIFMEAQKLLGEKRSEQKETKKREFSYLATKLPQTTLKSFDWNVERRIYKKLCRGDPMPRAPQSYSRLKCFYKTGHPLCTIKRCPIEVVFTNPDIMILHNIMSHAEIEKVIKIAEPLLNRATVHNPVTGKLEFASYRISKSCWLNEGHDEVIGRVNRRMTALTGLNLETAEDFQVQNYGLAGQYDPHFDFSKDLANSSLGQLGTGNRIATVLLYFTDVEAGGATVFPYVGARVKPKKGDAVFWYNLLRSGEGDFRTRHAGCPVLKGWKWVSNKWIHEHGNELTRPCSLSPDE</sequence>
<dbReference type="SMART" id="SM00702">
    <property type="entry name" value="P4Hc"/>
    <property type="match status" value="1"/>
</dbReference>
<evidence type="ECO:0000256" key="6">
    <source>
        <dbReference type="ARBA" id="ARBA00022723"/>
    </source>
</evidence>
<keyword evidence="8" id="KW-0847">Vitamin C</keyword>
<evidence type="ECO:0000256" key="2">
    <source>
        <dbReference type="ARBA" id="ARBA00002035"/>
    </source>
</evidence>
<evidence type="ECO:0000256" key="1">
    <source>
        <dbReference type="ARBA" id="ARBA00001961"/>
    </source>
</evidence>
<evidence type="ECO:0000256" key="5">
    <source>
        <dbReference type="ARBA" id="ARBA00012269"/>
    </source>
</evidence>